<dbReference type="PROSITE" id="PS50994">
    <property type="entry name" value="INTEGRASE"/>
    <property type="match status" value="1"/>
</dbReference>
<dbReference type="GO" id="GO:0003676">
    <property type="term" value="F:nucleic acid binding"/>
    <property type="evidence" value="ECO:0007669"/>
    <property type="project" value="InterPro"/>
</dbReference>
<dbReference type="SUPFAM" id="SSF53098">
    <property type="entry name" value="Ribonuclease H-like"/>
    <property type="match status" value="1"/>
</dbReference>
<evidence type="ECO:0000313" key="2">
    <source>
        <dbReference type="EMBL" id="CAB0027785.1"/>
    </source>
</evidence>
<dbReference type="GO" id="GO:0042575">
    <property type="term" value="C:DNA polymerase complex"/>
    <property type="evidence" value="ECO:0007669"/>
    <property type="project" value="UniProtKB-ARBA"/>
</dbReference>
<feature type="domain" description="Integrase catalytic" evidence="1">
    <location>
        <begin position="506"/>
        <end position="687"/>
    </location>
</feature>
<dbReference type="Proteomes" id="UP000479190">
    <property type="component" value="Unassembled WGS sequence"/>
</dbReference>
<dbReference type="AlphaFoldDB" id="A0A6H5HRK2"/>
<sequence>MYRQILIDERDVDWQRTLWSPCAAEPARHYRLNTVTYGTTCAPYLALRTIQQLCTDEGARFPTVQHAILNDRYVDDILPGGPDLATARELRDELIQLMKAGGFTLRKWVANDPRLLEELEADDCLRPAWVLFTNEDPVKELGVAWNPQRDTLSLRYSTSNREPRSKREVLAALARIYDPCGWVAPATLLAKMLVQDLWRAHLDWDDELPDNAIREWTAIRQGLDHSPARASCCLPRRPAAALHMLRAAHAHRELCRMDRLTHCSPLDTIHRADRQLTAWPSTNGSLDGVALGGQAICLHVAAQEVPVDDHITRFSDLGRLLRFLVRLRRWIRHKLHRRPTPAVLSPMTYAELNGAFKACVRLSQSQSSERELTIIRAGLAVPVRSPLASLDSFICSEGLLRVGGRLHQSQLPFDQKHPPIVDGSNALAALIIGWAHLQTLHGGFRATYVQVLQRVWLINGKRAIRRHIHHCVICIASRARPMAQIMASLPPQRVTPCRAFARTGLDYAGPFQVWSSRRHGVRATKAWVAVFVCMTTKAVHLELAGDLSTASLLGALTRFSRRRGRPSEICSDNATHFHRADLDIREALNNPNLNWTTVSDRLTEQGIKWNFIPPSVPHFGGLWEAAVKSFKAHLKLTLGPRRVTFEEMSTLLVSIEAVLNSRPLCPVTNEADDLHVLTPGHFLVGGPLLALPEQEVDIGAIDHLHHWQLIQALRAVFWKKWSREYLNTLQQRTKWSRRRDSLTLGDMVLLMDPALLQPSGRWPLGRVIEVHHG</sequence>
<evidence type="ECO:0000313" key="3">
    <source>
        <dbReference type="Proteomes" id="UP000479190"/>
    </source>
</evidence>
<dbReference type="InterPro" id="IPR036397">
    <property type="entry name" value="RNaseH_sf"/>
</dbReference>
<dbReference type="Gene3D" id="3.30.420.10">
    <property type="entry name" value="Ribonuclease H-like superfamily/Ribonuclease H"/>
    <property type="match status" value="1"/>
</dbReference>
<dbReference type="Pfam" id="PF05380">
    <property type="entry name" value="Peptidase_A17"/>
    <property type="match status" value="1"/>
</dbReference>
<protein>
    <recommendedName>
        <fullName evidence="1">Integrase catalytic domain-containing protein</fullName>
    </recommendedName>
</protein>
<reference evidence="2 3" key="1">
    <citation type="submission" date="2020-02" db="EMBL/GenBank/DDBJ databases">
        <authorList>
            <person name="Ferguson B K."/>
        </authorList>
    </citation>
    <scope>NUCLEOTIDE SEQUENCE [LARGE SCALE GENOMIC DNA]</scope>
</reference>
<dbReference type="EMBL" id="CADCXV010000002">
    <property type="protein sequence ID" value="CAB0027785.1"/>
    <property type="molecule type" value="Genomic_DNA"/>
</dbReference>
<evidence type="ECO:0000259" key="1">
    <source>
        <dbReference type="PROSITE" id="PS50994"/>
    </source>
</evidence>
<dbReference type="InterPro" id="IPR043502">
    <property type="entry name" value="DNA/RNA_pol_sf"/>
</dbReference>
<dbReference type="InterPro" id="IPR041588">
    <property type="entry name" value="Integrase_H2C2"/>
</dbReference>
<dbReference type="Pfam" id="PF17921">
    <property type="entry name" value="Integrase_H2C2"/>
    <property type="match status" value="1"/>
</dbReference>
<dbReference type="InterPro" id="IPR040676">
    <property type="entry name" value="DUF5641"/>
</dbReference>
<organism evidence="2 3">
    <name type="scientific">Trichogramma brassicae</name>
    <dbReference type="NCBI Taxonomy" id="86971"/>
    <lineage>
        <taxon>Eukaryota</taxon>
        <taxon>Metazoa</taxon>
        <taxon>Ecdysozoa</taxon>
        <taxon>Arthropoda</taxon>
        <taxon>Hexapoda</taxon>
        <taxon>Insecta</taxon>
        <taxon>Pterygota</taxon>
        <taxon>Neoptera</taxon>
        <taxon>Endopterygota</taxon>
        <taxon>Hymenoptera</taxon>
        <taxon>Apocrita</taxon>
        <taxon>Proctotrupomorpha</taxon>
        <taxon>Chalcidoidea</taxon>
        <taxon>Trichogrammatidae</taxon>
        <taxon>Trichogramma</taxon>
    </lineage>
</organism>
<dbReference type="GO" id="GO:0015074">
    <property type="term" value="P:DNA integration"/>
    <property type="evidence" value="ECO:0007669"/>
    <property type="project" value="InterPro"/>
</dbReference>
<dbReference type="Pfam" id="PF18701">
    <property type="entry name" value="DUF5641"/>
    <property type="match status" value="1"/>
</dbReference>
<dbReference type="PANTHER" id="PTHR47331">
    <property type="entry name" value="PHD-TYPE DOMAIN-CONTAINING PROTEIN"/>
    <property type="match status" value="1"/>
</dbReference>
<dbReference type="InterPro" id="IPR012337">
    <property type="entry name" value="RNaseH-like_sf"/>
</dbReference>
<name>A0A6H5HRK2_9HYME</name>
<dbReference type="SUPFAM" id="SSF56672">
    <property type="entry name" value="DNA/RNA polymerases"/>
    <property type="match status" value="1"/>
</dbReference>
<accession>A0A6H5HRK2</accession>
<dbReference type="InterPro" id="IPR001584">
    <property type="entry name" value="Integrase_cat-core"/>
</dbReference>
<keyword evidence="3" id="KW-1185">Reference proteome</keyword>
<dbReference type="GO" id="GO:0071897">
    <property type="term" value="P:DNA biosynthetic process"/>
    <property type="evidence" value="ECO:0007669"/>
    <property type="project" value="UniProtKB-ARBA"/>
</dbReference>
<dbReference type="PANTHER" id="PTHR47331:SF1">
    <property type="entry name" value="GAG-LIKE PROTEIN"/>
    <property type="match status" value="1"/>
</dbReference>
<proteinExistence type="predicted"/>
<gene>
    <name evidence="2" type="ORF">TBRA_LOCUS15</name>
</gene>
<dbReference type="OrthoDB" id="8038274at2759"/>
<dbReference type="InterPro" id="IPR008042">
    <property type="entry name" value="Retrotrans_Pao"/>
</dbReference>